<comment type="caution">
    <text evidence="1">The sequence shown here is derived from an EMBL/GenBank/DDBJ whole genome shotgun (WGS) entry which is preliminary data.</text>
</comment>
<organism evidence="1 2">
    <name type="scientific">Rubripirellula reticaptiva</name>
    <dbReference type="NCBI Taxonomy" id="2528013"/>
    <lineage>
        <taxon>Bacteria</taxon>
        <taxon>Pseudomonadati</taxon>
        <taxon>Planctomycetota</taxon>
        <taxon>Planctomycetia</taxon>
        <taxon>Pirellulales</taxon>
        <taxon>Pirellulaceae</taxon>
        <taxon>Rubripirellula</taxon>
    </lineage>
</organism>
<accession>A0A5C6EFL8</accession>
<reference evidence="1 2" key="1">
    <citation type="submission" date="2019-02" db="EMBL/GenBank/DDBJ databases">
        <title>Deep-cultivation of Planctomycetes and their phenomic and genomic characterization uncovers novel biology.</title>
        <authorList>
            <person name="Wiegand S."/>
            <person name="Jogler M."/>
            <person name="Boedeker C."/>
            <person name="Pinto D."/>
            <person name="Vollmers J."/>
            <person name="Rivas-Marin E."/>
            <person name="Kohn T."/>
            <person name="Peeters S.H."/>
            <person name="Heuer A."/>
            <person name="Rast P."/>
            <person name="Oberbeckmann S."/>
            <person name="Bunk B."/>
            <person name="Jeske O."/>
            <person name="Meyerdierks A."/>
            <person name="Storesund J.E."/>
            <person name="Kallscheuer N."/>
            <person name="Luecker S."/>
            <person name="Lage O.M."/>
            <person name="Pohl T."/>
            <person name="Merkel B.J."/>
            <person name="Hornburger P."/>
            <person name="Mueller R.-W."/>
            <person name="Bruemmer F."/>
            <person name="Labrenz M."/>
            <person name="Spormann A.M."/>
            <person name="Op Den Camp H."/>
            <person name="Overmann J."/>
            <person name="Amann R."/>
            <person name="Jetten M.S.M."/>
            <person name="Mascher T."/>
            <person name="Medema M.H."/>
            <person name="Devos D.P."/>
            <person name="Kaster A.-K."/>
            <person name="Ovreas L."/>
            <person name="Rohde M."/>
            <person name="Galperin M.Y."/>
            <person name="Jogler C."/>
        </authorList>
    </citation>
    <scope>NUCLEOTIDE SEQUENCE [LARGE SCALE GENOMIC DNA]</scope>
    <source>
        <strain evidence="1 2">Poly59</strain>
    </source>
</reference>
<evidence type="ECO:0000313" key="2">
    <source>
        <dbReference type="Proteomes" id="UP000317977"/>
    </source>
</evidence>
<evidence type="ECO:0000313" key="1">
    <source>
        <dbReference type="EMBL" id="TWU46837.1"/>
    </source>
</evidence>
<gene>
    <name evidence="1" type="ORF">Poly59_58100</name>
</gene>
<keyword evidence="2" id="KW-1185">Reference proteome</keyword>
<sequence length="86" mass="9948">MVNQTCGQNPSGNECWFHGHAFKPLLERILLQSTERRYRLLNVSIVGVREGDGNSDVTLTATKRDRFLQLSTTDRVQGNFAWRHFR</sequence>
<name>A0A5C6EFL8_9BACT</name>
<proteinExistence type="predicted"/>
<dbReference type="Proteomes" id="UP000317977">
    <property type="component" value="Unassembled WGS sequence"/>
</dbReference>
<dbReference type="EMBL" id="SJPX01000006">
    <property type="protein sequence ID" value="TWU46837.1"/>
    <property type="molecule type" value="Genomic_DNA"/>
</dbReference>
<dbReference type="AlphaFoldDB" id="A0A5C6EFL8"/>
<protein>
    <submittedName>
        <fullName evidence="1">Uncharacterized protein</fullName>
    </submittedName>
</protein>